<evidence type="ECO:0000313" key="2">
    <source>
        <dbReference type="EMBL" id="CAD9557102.1"/>
    </source>
</evidence>
<proteinExistence type="predicted"/>
<feature type="region of interest" description="Disordered" evidence="1">
    <location>
        <begin position="378"/>
        <end position="408"/>
    </location>
</feature>
<gene>
    <name evidence="2" type="ORF">BRAN1462_LOCUS21467</name>
</gene>
<evidence type="ECO:0000256" key="1">
    <source>
        <dbReference type="SAM" id="MobiDB-lite"/>
    </source>
</evidence>
<evidence type="ECO:0008006" key="3">
    <source>
        <dbReference type="Google" id="ProtNLM"/>
    </source>
</evidence>
<sequence length="659" mass="69777">MGLAFRPSASTRSAAGLHVDAWGKRPWRASIALTGHAREALKNAPPEWLQPMARMRALRFFAIGGVLSLVAVVCQQDPPPLVAAVSCGVKSCQFFTAKFVTLTQLHLELMILVPHILFIWCIARAPTSDAEASERRSHVLLWTSLSLLTTQVRPVPLCLALLADQAIQVAYLRILHPTPGECWITSGGVLSFILFAAWSDQQTLRELFQAEQHLVASMQECALEKEASEALLAMHCDAGLCWVAADGVTVIHSSAVLDAVVGAPMGGRKLSAVMPVAEAARLRGATREVSGGGKRAPVRLLPTALLRADATPVPVDLFIVDRRTEFAQQADRGAPDAPGSTVAQPGFLVGVRLAPGGEEQPPAQGAQWVPFAGAEHAGDDESVVSGVGDDLGGNESNDDKSSASGAEMDVAPPGWLVAHQLSIVSSAGGPSCASIRSAATLLPRRLPAPRLHTCCRQALEAGILRGAPELQPVQVECQHTQTTVLAALELVCAHAAGGALVCVADGAAFDRVFQPRAECGQNTAPTVQLCDEGYMNRRLQGLPIADARFAEAFRDFTEHAAGDRWPEDAADPFCRGRPKDGAFLIDARGQRKACAAKLLGLPPAVSWPNRGTRHEAAAACAWAVSGSVVLVRSDSGSVCFVRRHAGQIHVYEVADACPV</sequence>
<protein>
    <recommendedName>
        <fullName evidence="3">DAC domain-containing protein</fullName>
    </recommendedName>
</protein>
<dbReference type="AlphaFoldDB" id="A0A7S2NSR6"/>
<name>A0A7S2NSR6_9DINO</name>
<organism evidence="2">
    <name type="scientific">Zooxanthella nutricula</name>
    <dbReference type="NCBI Taxonomy" id="1333877"/>
    <lineage>
        <taxon>Eukaryota</taxon>
        <taxon>Sar</taxon>
        <taxon>Alveolata</taxon>
        <taxon>Dinophyceae</taxon>
        <taxon>Peridiniales</taxon>
        <taxon>Peridiniales incertae sedis</taxon>
        <taxon>Zooxanthella</taxon>
    </lineage>
</organism>
<reference evidence="2" key="1">
    <citation type="submission" date="2021-01" db="EMBL/GenBank/DDBJ databases">
        <authorList>
            <person name="Corre E."/>
            <person name="Pelletier E."/>
            <person name="Niang G."/>
            <person name="Scheremetjew M."/>
            <person name="Finn R."/>
            <person name="Kale V."/>
            <person name="Holt S."/>
            <person name="Cochrane G."/>
            <person name="Meng A."/>
            <person name="Brown T."/>
            <person name="Cohen L."/>
        </authorList>
    </citation>
    <scope>NUCLEOTIDE SEQUENCE</scope>
    <source>
        <strain evidence="2">RCC3387</strain>
    </source>
</reference>
<dbReference type="EMBL" id="HBGW01033977">
    <property type="protein sequence ID" value="CAD9557102.1"/>
    <property type="molecule type" value="Transcribed_RNA"/>
</dbReference>
<accession>A0A7S2NSR6</accession>